<accession>A0A098EGQ0</accession>
<dbReference type="RefSeq" id="WP_052649992.1">
    <property type="nucleotide sequence ID" value="NZ_CCXS01000001.1"/>
</dbReference>
<proteinExistence type="predicted"/>
<organism evidence="1 2">
    <name type="scientific">Planococcus massiliensis</name>
    <dbReference type="NCBI Taxonomy" id="1499687"/>
    <lineage>
        <taxon>Bacteria</taxon>
        <taxon>Bacillati</taxon>
        <taxon>Bacillota</taxon>
        <taxon>Bacilli</taxon>
        <taxon>Bacillales</taxon>
        <taxon>Caryophanaceae</taxon>
        <taxon>Planococcus</taxon>
    </lineage>
</organism>
<name>A0A098EGQ0_9BACL</name>
<dbReference type="OrthoDB" id="2890333at2"/>
<sequence length="77" mass="8789">MGNKSHGLKHGWTFIAHKSYKIFSNANAYVVIDYENDIVLQFAVTDADLEIITANWGLNFKIILGFKTIKILDFPEE</sequence>
<evidence type="ECO:0000313" key="2">
    <source>
        <dbReference type="Proteomes" id="UP000043699"/>
    </source>
</evidence>
<dbReference type="EMBL" id="CCXS01000001">
    <property type="protein sequence ID" value="CEG21474.1"/>
    <property type="molecule type" value="Genomic_DNA"/>
</dbReference>
<dbReference type="AlphaFoldDB" id="A0A098EGQ0"/>
<reference evidence="1 2" key="1">
    <citation type="submission" date="2014-09" db="EMBL/GenBank/DDBJ databases">
        <authorList>
            <person name="Urmite Genomes Urmite Genomes"/>
        </authorList>
    </citation>
    <scope>NUCLEOTIDE SEQUENCE [LARGE SCALE GENOMIC DNA]</scope>
    <source>
        <strain evidence="1 2">ES2</strain>
    </source>
</reference>
<evidence type="ECO:0000313" key="1">
    <source>
        <dbReference type="EMBL" id="CEG21474.1"/>
    </source>
</evidence>
<keyword evidence="2" id="KW-1185">Reference proteome</keyword>
<dbReference type="Proteomes" id="UP000043699">
    <property type="component" value="Unassembled WGS sequence"/>
</dbReference>
<gene>
    <name evidence="1" type="ORF">BN1080_00385</name>
</gene>
<protein>
    <submittedName>
        <fullName evidence="1">Uncharacterized protein</fullName>
    </submittedName>
</protein>